<accession>A0A9P8NYZ7</accession>
<organism evidence="3 4">
    <name type="scientific">Ogataea philodendri</name>
    <dbReference type="NCBI Taxonomy" id="1378263"/>
    <lineage>
        <taxon>Eukaryota</taxon>
        <taxon>Fungi</taxon>
        <taxon>Dikarya</taxon>
        <taxon>Ascomycota</taxon>
        <taxon>Saccharomycotina</taxon>
        <taxon>Pichiomycetes</taxon>
        <taxon>Pichiales</taxon>
        <taxon>Pichiaceae</taxon>
        <taxon>Ogataea</taxon>
    </lineage>
</organism>
<sequence>MKESDAFMQQLVDDLSFDSYAVAEESLYPTPPLDSNLSQLFDDTHFDYHVPRYCLDEHHHPDAPAIDTLGSLIDGHVTEHPSADEAPESNYNWKQEPRGAETPVAKHESDLYEGQLRTPCRGLDYYRVRNNVTIRAFEGVAQHGSQYVYHENRKYGTSLYEPAVNRKLRTEEAAGETAQTSRKKSVNMGNFALCPFCPMNEENTKNEFQKLFFKRNDSNYLHHMIQFHGVFSNGKLVKDPVKRGWFFPKDSLEPVEVVECPYCLECVSLKKFKAANPDEHRLLKYLRHVKEYHKTGKNLQQVSFSSERQ</sequence>
<comment type="caution">
    <text evidence="3">The sequence shown here is derived from an EMBL/GenBank/DDBJ whole genome shotgun (WGS) entry which is preliminary data.</text>
</comment>
<reference evidence="3" key="2">
    <citation type="submission" date="2021-01" db="EMBL/GenBank/DDBJ databases">
        <authorList>
            <person name="Schikora-Tamarit M.A."/>
        </authorList>
    </citation>
    <scope>NUCLEOTIDE SEQUENCE</scope>
    <source>
        <strain evidence="3">CBS6075</strain>
    </source>
</reference>
<dbReference type="Proteomes" id="UP000769157">
    <property type="component" value="Unassembled WGS sequence"/>
</dbReference>
<feature type="region of interest" description="Disordered" evidence="1">
    <location>
        <begin position="80"/>
        <end position="110"/>
    </location>
</feature>
<reference evidence="3" key="1">
    <citation type="journal article" date="2021" name="Open Biol.">
        <title>Shared evolutionary footprints suggest mitochondrial oxidative damage underlies multiple complex I losses in fungi.</title>
        <authorList>
            <person name="Schikora-Tamarit M.A."/>
            <person name="Marcet-Houben M."/>
            <person name="Nosek J."/>
            <person name="Gabaldon T."/>
        </authorList>
    </citation>
    <scope>NUCLEOTIDE SEQUENCE</scope>
    <source>
        <strain evidence="3">CBS6075</strain>
    </source>
</reference>
<dbReference type="AlphaFoldDB" id="A0A9P8NYZ7"/>
<evidence type="ECO:0000256" key="1">
    <source>
        <dbReference type="SAM" id="MobiDB-lite"/>
    </source>
</evidence>
<name>A0A9P8NYZ7_9ASCO</name>
<evidence type="ECO:0000313" key="3">
    <source>
        <dbReference type="EMBL" id="KAH3661634.1"/>
    </source>
</evidence>
<protein>
    <recommendedName>
        <fullName evidence="2">Transcription regulator Rua1 C-terminal domain-containing protein</fullName>
    </recommendedName>
</protein>
<evidence type="ECO:0000313" key="4">
    <source>
        <dbReference type="Proteomes" id="UP000769157"/>
    </source>
</evidence>
<feature type="compositionally biased region" description="Basic and acidic residues" evidence="1">
    <location>
        <begin position="95"/>
        <end position="110"/>
    </location>
</feature>
<dbReference type="Pfam" id="PF14616">
    <property type="entry name" value="Rua1_C"/>
    <property type="match status" value="1"/>
</dbReference>
<feature type="domain" description="Transcription regulator Rua1 C-terminal" evidence="2">
    <location>
        <begin position="178"/>
        <end position="293"/>
    </location>
</feature>
<keyword evidence="4" id="KW-1185">Reference proteome</keyword>
<dbReference type="GeneID" id="70238448"/>
<proteinExistence type="predicted"/>
<gene>
    <name evidence="3" type="ORF">OGAPHI_006484</name>
</gene>
<dbReference type="RefSeq" id="XP_046058747.1">
    <property type="nucleotide sequence ID" value="XM_046207774.1"/>
</dbReference>
<dbReference type="EMBL" id="JAEUBE010000439">
    <property type="protein sequence ID" value="KAH3661634.1"/>
    <property type="molecule type" value="Genomic_DNA"/>
</dbReference>
<evidence type="ECO:0000259" key="2">
    <source>
        <dbReference type="Pfam" id="PF14616"/>
    </source>
</evidence>
<dbReference type="InterPro" id="IPR028012">
    <property type="entry name" value="Rua1_C"/>
</dbReference>
<dbReference type="OrthoDB" id="3986137at2759"/>